<proteinExistence type="predicted"/>
<feature type="compositionally biased region" description="Low complexity" evidence="1">
    <location>
        <begin position="71"/>
        <end position="90"/>
    </location>
</feature>
<name>A0ABV9DZZ0_9ACTN</name>
<feature type="chain" id="PRO_5047421237" evidence="2">
    <location>
        <begin position="34"/>
        <end position="90"/>
    </location>
</feature>
<keyword evidence="2" id="KW-0732">Signal</keyword>
<evidence type="ECO:0000256" key="2">
    <source>
        <dbReference type="SAM" id="SignalP"/>
    </source>
</evidence>
<keyword evidence="4" id="KW-1185">Reference proteome</keyword>
<gene>
    <name evidence="3" type="ORF">ACFO4E_21690</name>
</gene>
<accession>A0ABV9DZZ0</accession>
<dbReference type="EMBL" id="JBHSFQ010000025">
    <property type="protein sequence ID" value="MFC4564481.1"/>
    <property type="molecule type" value="Genomic_DNA"/>
</dbReference>
<dbReference type="Proteomes" id="UP001595923">
    <property type="component" value="Unassembled WGS sequence"/>
</dbReference>
<feature type="region of interest" description="Disordered" evidence="1">
    <location>
        <begin position="70"/>
        <end position="90"/>
    </location>
</feature>
<feature type="signal peptide" evidence="2">
    <location>
        <begin position="1"/>
        <end position="33"/>
    </location>
</feature>
<evidence type="ECO:0000313" key="4">
    <source>
        <dbReference type="Proteomes" id="UP001595923"/>
    </source>
</evidence>
<dbReference type="PROSITE" id="PS51257">
    <property type="entry name" value="PROKAR_LIPOPROTEIN"/>
    <property type="match status" value="1"/>
</dbReference>
<reference evidence="4" key="1">
    <citation type="journal article" date="2019" name="Int. J. Syst. Evol. Microbiol.">
        <title>The Global Catalogue of Microorganisms (GCM) 10K type strain sequencing project: providing services to taxonomists for standard genome sequencing and annotation.</title>
        <authorList>
            <consortium name="The Broad Institute Genomics Platform"/>
            <consortium name="The Broad Institute Genome Sequencing Center for Infectious Disease"/>
            <person name="Wu L."/>
            <person name="Ma J."/>
        </authorList>
    </citation>
    <scope>NUCLEOTIDE SEQUENCE [LARGE SCALE GENOMIC DNA]</scope>
    <source>
        <strain evidence="4">XZYJ18</strain>
    </source>
</reference>
<dbReference type="RefSeq" id="WP_378577635.1">
    <property type="nucleotide sequence ID" value="NZ_JBHSFQ010000025.1"/>
</dbReference>
<evidence type="ECO:0000313" key="3">
    <source>
        <dbReference type="EMBL" id="MFC4564481.1"/>
    </source>
</evidence>
<protein>
    <submittedName>
        <fullName evidence="3">Uncharacterized protein</fullName>
    </submittedName>
</protein>
<evidence type="ECO:0000256" key="1">
    <source>
        <dbReference type="SAM" id="MobiDB-lite"/>
    </source>
</evidence>
<comment type="caution">
    <text evidence="3">The sequence shown here is derived from an EMBL/GenBank/DDBJ whole genome shotgun (WGS) entry which is preliminary data.</text>
</comment>
<organism evidence="3 4">
    <name type="scientific">Nocardiopsis mangrovi</name>
    <dbReference type="NCBI Taxonomy" id="1179818"/>
    <lineage>
        <taxon>Bacteria</taxon>
        <taxon>Bacillati</taxon>
        <taxon>Actinomycetota</taxon>
        <taxon>Actinomycetes</taxon>
        <taxon>Streptosporangiales</taxon>
        <taxon>Nocardiopsidaceae</taxon>
        <taxon>Nocardiopsis</taxon>
    </lineage>
</organism>
<sequence length="90" mass="8476">MAEPPRHGRSTLACATTGLAAGLVLAGAACAVAADARSGAPAYVETVWSAHPDAGTVPAARAGGAPGDVIAHGAAAHGPAEAGRTAAGRL</sequence>